<dbReference type="Proteomes" id="UP000229401">
    <property type="component" value="Unassembled WGS sequence"/>
</dbReference>
<evidence type="ECO:0000259" key="3">
    <source>
        <dbReference type="Pfam" id="PF00733"/>
    </source>
</evidence>
<evidence type="ECO:0000256" key="2">
    <source>
        <dbReference type="ARBA" id="ARBA00022840"/>
    </source>
</evidence>
<evidence type="ECO:0000256" key="1">
    <source>
        <dbReference type="ARBA" id="ARBA00022741"/>
    </source>
</evidence>
<name>A0A2M7QIE7_9BACT</name>
<dbReference type="SUPFAM" id="SSF52402">
    <property type="entry name" value="Adenine nucleotide alpha hydrolases-like"/>
    <property type="match status" value="1"/>
</dbReference>
<dbReference type="InterPro" id="IPR050795">
    <property type="entry name" value="Asn_Synthetase"/>
</dbReference>
<dbReference type="EMBL" id="PFLI01000098">
    <property type="protein sequence ID" value="PIY72072.1"/>
    <property type="molecule type" value="Genomic_DNA"/>
</dbReference>
<organism evidence="4 5">
    <name type="scientific">Candidatus Roizmanbacteria bacterium CG_4_10_14_0_8_um_filter_33_9</name>
    <dbReference type="NCBI Taxonomy" id="1974826"/>
    <lineage>
        <taxon>Bacteria</taxon>
        <taxon>Candidatus Roizmaniibacteriota</taxon>
    </lineage>
</organism>
<dbReference type="GO" id="GO:0005829">
    <property type="term" value="C:cytosol"/>
    <property type="evidence" value="ECO:0007669"/>
    <property type="project" value="TreeGrafter"/>
</dbReference>
<accession>A0A2M7QIE7</accession>
<protein>
    <recommendedName>
        <fullName evidence="3">Asparagine synthetase domain-containing protein</fullName>
    </recommendedName>
</protein>
<dbReference type="InterPro" id="IPR014729">
    <property type="entry name" value="Rossmann-like_a/b/a_fold"/>
</dbReference>
<dbReference type="GO" id="GO:0004066">
    <property type="term" value="F:asparagine synthase (glutamine-hydrolyzing) activity"/>
    <property type="evidence" value="ECO:0007669"/>
    <property type="project" value="InterPro"/>
</dbReference>
<dbReference type="GO" id="GO:0006529">
    <property type="term" value="P:asparagine biosynthetic process"/>
    <property type="evidence" value="ECO:0007669"/>
    <property type="project" value="InterPro"/>
</dbReference>
<dbReference type="PANTHER" id="PTHR11772">
    <property type="entry name" value="ASPARAGINE SYNTHETASE"/>
    <property type="match status" value="1"/>
</dbReference>
<dbReference type="PANTHER" id="PTHR11772:SF2">
    <property type="entry name" value="ASPARAGINE SYNTHETASE [GLUTAMINE-HYDROLYZING]"/>
    <property type="match status" value="1"/>
</dbReference>
<gene>
    <name evidence="4" type="ORF">COY87_02900</name>
</gene>
<dbReference type="Gene3D" id="3.40.50.620">
    <property type="entry name" value="HUPs"/>
    <property type="match status" value="1"/>
</dbReference>
<reference evidence="5" key="1">
    <citation type="submission" date="2017-09" db="EMBL/GenBank/DDBJ databases">
        <title>Depth-based differentiation of microbial function through sediment-hosted aquifers and enrichment of novel symbionts in the deep terrestrial subsurface.</title>
        <authorList>
            <person name="Probst A.J."/>
            <person name="Ladd B."/>
            <person name="Jarett J.K."/>
            <person name="Geller-Mcgrath D.E."/>
            <person name="Sieber C.M.K."/>
            <person name="Emerson J.B."/>
            <person name="Anantharaman K."/>
            <person name="Thomas B.C."/>
            <person name="Malmstrom R."/>
            <person name="Stieglmeier M."/>
            <person name="Klingl A."/>
            <person name="Woyke T."/>
            <person name="Ryan C.M."/>
            <person name="Banfield J.F."/>
        </authorList>
    </citation>
    <scope>NUCLEOTIDE SEQUENCE [LARGE SCALE GENOMIC DNA]</scope>
</reference>
<evidence type="ECO:0000313" key="5">
    <source>
        <dbReference type="Proteomes" id="UP000229401"/>
    </source>
</evidence>
<dbReference type="CDD" id="cd01991">
    <property type="entry name" value="Asn_synthase_B_C"/>
    <property type="match status" value="1"/>
</dbReference>
<comment type="caution">
    <text evidence="4">The sequence shown here is derived from an EMBL/GenBank/DDBJ whole genome shotgun (WGS) entry which is preliminary data.</text>
</comment>
<sequence length="248" mass="28373">MEDYISQLNTILSELFSTYARTITKPGVLLSGGIDSSLITYFVSHSFSSYSVLSMGAENTKDLKYVKIICDYLRSYYEWVELTKDKIIIALPMVRSILIKEHIPNSLMQVSLATGYFLIFEKAKKMGITHIITGQGPDILFAGYHKYKTCVNINNEIKSDLELLEVDKRRDSSIAKYFGITLINPYLEHQFVEFALSVPSKYKIHQGVEKLLLRLLAKKLGLPEEIINRPKKAFQYSTGIQNIIRRVM</sequence>
<keyword evidence="1" id="KW-0547">Nucleotide-binding</keyword>
<dbReference type="AlphaFoldDB" id="A0A2M7QIE7"/>
<dbReference type="GO" id="GO:0005524">
    <property type="term" value="F:ATP binding"/>
    <property type="evidence" value="ECO:0007669"/>
    <property type="project" value="UniProtKB-KW"/>
</dbReference>
<evidence type="ECO:0000313" key="4">
    <source>
        <dbReference type="EMBL" id="PIY72072.1"/>
    </source>
</evidence>
<proteinExistence type="predicted"/>
<feature type="domain" description="Asparagine synthetase" evidence="3">
    <location>
        <begin position="165"/>
        <end position="239"/>
    </location>
</feature>
<feature type="domain" description="Asparagine synthetase" evidence="3">
    <location>
        <begin position="25"/>
        <end position="154"/>
    </location>
</feature>
<keyword evidence="2" id="KW-0067">ATP-binding</keyword>
<dbReference type="Pfam" id="PF00733">
    <property type="entry name" value="Asn_synthase"/>
    <property type="match status" value="2"/>
</dbReference>
<dbReference type="InterPro" id="IPR001962">
    <property type="entry name" value="Asn_synthase"/>
</dbReference>